<gene>
    <name evidence="2" type="ORF">JW613_18715</name>
</gene>
<accession>A0ABS3XY92</accession>
<comment type="caution">
    <text evidence="2">The sequence shown here is derived from an EMBL/GenBank/DDBJ whole genome shotgun (WGS) entry which is preliminary data.</text>
</comment>
<evidence type="ECO:0000313" key="2">
    <source>
        <dbReference type="EMBL" id="MBO8200319.1"/>
    </source>
</evidence>
<sequence length="159" mass="15869">MTSDLVRGWAEAILGQVGAPPDAALTVTERLEAGTTGAASASETAMESVWDEEGGALPDTGPEAASPASGPADIAATLTFADGSAVSVEFAAGTSGTDAVVLLADRLQEAVLEETGGIPRPPCPGHDHPAVAADVNGVPSWTCPHGMGRTTRPILRDAG</sequence>
<feature type="region of interest" description="Disordered" evidence="1">
    <location>
        <begin position="34"/>
        <end position="70"/>
    </location>
</feature>
<feature type="compositionally biased region" description="Low complexity" evidence="1">
    <location>
        <begin position="61"/>
        <end position="70"/>
    </location>
</feature>
<organism evidence="2 3">
    <name type="scientific">Streptomyces smyrnaeus</name>
    <dbReference type="NCBI Taxonomy" id="1387713"/>
    <lineage>
        <taxon>Bacteria</taxon>
        <taxon>Bacillati</taxon>
        <taxon>Actinomycetota</taxon>
        <taxon>Actinomycetes</taxon>
        <taxon>Kitasatosporales</taxon>
        <taxon>Streptomycetaceae</taxon>
        <taxon>Streptomyces</taxon>
    </lineage>
</organism>
<feature type="compositionally biased region" description="Low complexity" evidence="1">
    <location>
        <begin position="34"/>
        <end position="48"/>
    </location>
</feature>
<dbReference type="GeneID" id="96260651"/>
<name>A0ABS3XY92_9ACTN</name>
<evidence type="ECO:0000256" key="1">
    <source>
        <dbReference type="SAM" id="MobiDB-lite"/>
    </source>
</evidence>
<dbReference type="EMBL" id="JAFFZM010000011">
    <property type="protein sequence ID" value="MBO8200319.1"/>
    <property type="molecule type" value="Genomic_DNA"/>
</dbReference>
<evidence type="ECO:0000313" key="3">
    <source>
        <dbReference type="Proteomes" id="UP000721954"/>
    </source>
</evidence>
<dbReference type="RefSeq" id="WP_209211978.1">
    <property type="nucleotide sequence ID" value="NZ_JAFFZM010000011.1"/>
</dbReference>
<keyword evidence="3" id="KW-1185">Reference proteome</keyword>
<proteinExistence type="predicted"/>
<reference evidence="2 3" key="1">
    <citation type="submission" date="2021-02" db="EMBL/GenBank/DDBJ databases">
        <title>Streptomyces spirodelae sp. nov., isolated from duckweed.</title>
        <authorList>
            <person name="Saimee Y."/>
            <person name="Duangmal K."/>
        </authorList>
    </citation>
    <scope>NUCLEOTIDE SEQUENCE [LARGE SCALE GENOMIC DNA]</scope>
    <source>
        <strain evidence="2 3">DSM 42105</strain>
    </source>
</reference>
<dbReference type="Proteomes" id="UP000721954">
    <property type="component" value="Unassembled WGS sequence"/>
</dbReference>
<protein>
    <submittedName>
        <fullName evidence="2">Uncharacterized protein</fullName>
    </submittedName>
</protein>